<protein>
    <submittedName>
        <fullName evidence="1">Uncharacterized protein</fullName>
    </submittedName>
</protein>
<sequence length="71" mass="8173">MSAEIIPFPPSLNLYLAPMYAERHFREARQQMLEAFHEVIKSGGYPTSLRDEAMATWNAMRGLIDIEEMEA</sequence>
<organism evidence="1 2">
    <name type="scientific">Komagataeibacter xylinus</name>
    <name type="common">Gluconacetobacter xylinus</name>
    <dbReference type="NCBI Taxonomy" id="28448"/>
    <lineage>
        <taxon>Bacteria</taxon>
        <taxon>Pseudomonadati</taxon>
        <taxon>Pseudomonadota</taxon>
        <taxon>Alphaproteobacteria</taxon>
        <taxon>Acetobacterales</taxon>
        <taxon>Acetobacteraceae</taxon>
        <taxon>Komagataeibacter</taxon>
    </lineage>
</organism>
<name>A0A857FJ09_KOMXY</name>
<dbReference type="AlphaFoldDB" id="A0A857FJ09"/>
<evidence type="ECO:0000313" key="1">
    <source>
        <dbReference type="EMBL" id="QHC34141.1"/>
    </source>
</evidence>
<evidence type="ECO:0000313" key="2">
    <source>
        <dbReference type="Proteomes" id="UP000464674"/>
    </source>
</evidence>
<dbReference type="EMBL" id="CP041348">
    <property type="protein sequence ID" value="QHC34141.1"/>
    <property type="molecule type" value="Genomic_DNA"/>
</dbReference>
<reference evidence="1 2" key="1">
    <citation type="journal article" date="2020" name="Carbohydr. Polym.">
        <title>Characterization and optimization of production of bacterial cellulose from strain CGMCC 17276 based on whole-genome analysis.</title>
        <authorList>
            <person name="Lu T."/>
            <person name="Gao H."/>
            <person name="Liao B."/>
            <person name="Wu J."/>
            <person name="Zhang W."/>
            <person name="Huang J."/>
            <person name="Liu M."/>
            <person name="Huang J."/>
            <person name="Chang Z."/>
            <person name="Jin M."/>
            <person name="Yi Z."/>
            <person name="Jiang D."/>
        </authorList>
    </citation>
    <scope>NUCLEOTIDE SEQUENCE [LARGE SCALE GENOMIC DNA]</scope>
    <source>
        <strain evidence="1 2">CGMCC 17276</strain>
    </source>
</reference>
<accession>A0A857FJ09</accession>
<dbReference type="RefSeq" id="WP_159260005.1">
    <property type="nucleotide sequence ID" value="NZ_CP041348.1"/>
</dbReference>
<proteinExistence type="predicted"/>
<dbReference type="Proteomes" id="UP000464674">
    <property type="component" value="Chromosome"/>
</dbReference>
<gene>
    <name evidence="1" type="ORF">FMA36_00185</name>
</gene>